<dbReference type="OrthoDB" id="9816011at2"/>
<evidence type="ECO:0000256" key="2">
    <source>
        <dbReference type="ARBA" id="ARBA00023125"/>
    </source>
</evidence>
<dbReference type="InterPro" id="IPR009057">
    <property type="entry name" value="Homeodomain-like_sf"/>
</dbReference>
<dbReference type="SUPFAM" id="SSF55136">
    <property type="entry name" value="Probable bacterial effector-binding domain"/>
    <property type="match status" value="1"/>
</dbReference>
<dbReference type="PROSITE" id="PS00041">
    <property type="entry name" value="HTH_ARAC_FAMILY_1"/>
    <property type="match status" value="1"/>
</dbReference>
<proteinExistence type="predicted"/>
<feature type="domain" description="HTH araC/xylS-type" evidence="4">
    <location>
        <begin position="17"/>
        <end position="115"/>
    </location>
</feature>
<dbReference type="InterPro" id="IPR018060">
    <property type="entry name" value="HTH_AraC"/>
</dbReference>
<name>A0A1E5SL78_9BACT</name>
<sequence>MSSSREEVKGDYKNRVDRVFKYIDKNLDGDLALNKVAEVAFFSPFHFHRVFKSITGETLNAYVTRKRIEKAAAKIIHNRQTITELSVNYGFSDNSSFTRTFKKFYGVSPTEFQKQNPNKFSKIRQLNRKNGQAYPDTEKYICIIDNHKNWIKMNANIEVKTLPKLELAYVSCIGSENVENAYAELVRWATPKALIDEKTRMVTIYHDSFKVTEASKVRISACIVLNEPINIDAIVGKTCTEEGKYIVGRFEIEPFEFEKAWTGVSIWMSENGYKKADRNGFDIYYNNYREHPEGKFIVDLCMPVE</sequence>
<dbReference type="RefSeq" id="WP_069835348.1">
    <property type="nucleotide sequence ID" value="NZ_MDGQ01000005.1"/>
</dbReference>
<keyword evidence="1" id="KW-0805">Transcription regulation</keyword>
<dbReference type="STRING" id="1563681.BFP71_10070"/>
<dbReference type="PROSITE" id="PS01124">
    <property type="entry name" value="HTH_ARAC_FAMILY_2"/>
    <property type="match status" value="1"/>
</dbReference>
<dbReference type="Pfam" id="PF12833">
    <property type="entry name" value="HTH_18"/>
    <property type="match status" value="1"/>
</dbReference>
<gene>
    <name evidence="5" type="ORF">BFP71_10070</name>
</gene>
<keyword evidence="6" id="KW-1185">Reference proteome</keyword>
<dbReference type="Pfam" id="PF06445">
    <property type="entry name" value="GyrI-like"/>
    <property type="match status" value="1"/>
</dbReference>
<dbReference type="InterPro" id="IPR020449">
    <property type="entry name" value="Tscrpt_reg_AraC-type_HTH"/>
</dbReference>
<evidence type="ECO:0000313" key="6">
    <source>
        <dbReference type="Proteomes" id="UP000095552"/>
    </source>
</evidence>
<dbReference type="InterPro" id="IPR011256">
    <property type="entry name" value="Reg_factor_effector_dom_sf"/>
</dbReference>
<dbReference type="PRINTS" id="PR00032">
    <property type="entry name" value="HTHARAC"/>
</dbReference>
<dbReference type="Proteomes" id="UP000095552">
    <property type="component" value="Unassembled WGS sequence"/>
</dbReference>
<dbReference type="SMART" id="SM00871">
    <property type="entry name" value="AraC_E_bind"/>
    <property type="match status" value="1"/>
</dbReference>
<dbReference type="PANTHER" id="PTHR40055:SF2">
    <property type="entry name" value="DNA GYRASE INHIBITOR"/>
    <property type="match status" value="1"/>
</dbReference>
<dbReference type="InterPro" id="IPR029442">
    <property type="entry name" value="GyrI-like"/>
</dbReference>
<reference evidence="5 6" key="1">
    <citation type="submission" date="2016-08" db="EMBL/GenBank/DDBJ databases">
        <title>Draft genome of Fabibacter sp. strain SK-8.</title>
        <authorList>
            <person name="Wong S.-K."/>
            <person name="Hamasaki K."/>
            <person name="Yoshizawa S."/>
        </authorList>
    </citation>
    <scope>NUCLEOTIDE SEQUENCE [LARGE SCALE GENOMIC DNA]</scope>
    <source>
        <strain evidence="5 6">SK-8</strain>
    </source>
</reference>
<organism evidence="5 6">
    <name type="scientific">Roseivirga misakiensis</name>
    <dbReference type="NCBI Taxonomy" id="1563681"/>
    <lineage>
        <taxon>Bacteria</taxon>
        <taxon>Pseudomonadati</taxon>
        <taxon>Bacteroidota</taxon>
        <taxon>Cytophagia</taxon>
        <taxon>Cytophagales</taxon>
        <taxon>Roseivirgaceae</taxon>
        <taxon>Roseivirga</taxon>
    </lineage>
</organism>
<dbReference type="InterPro" id="IPR018062">
    <property type="entry name" value="HTH_AraC-typ_CS"/>
</dbReference>
<dbReference type="SMART" id="SM00342">
    <property type="entry name" value="HTH_ARAC"/>
    <property type="match status" value="1"/>
</dbReference>
<evidence type="ECO:0000256" key="1">
    <source>
        <dbReference type="ARBA" id="ARBA00023015"/>
    </source>
</evidence>
<dbReference type="Gene3D" id="3.20.80.10">
    <property type="entry name" value="Regulatory factor, effector binding domain"/>
    <property type="match status" value="1"/>
</dbReference>
<dbReference type="AlphaFoldDB" id="A0A1E5SL78"/>
<dbReference type="PANTHER" id="PTHR40055">
    <property type="entry name" value="TRANSCRIPTIONAL REGULATOR YGIV-RELATED"/>
    <property type="match status" value="1"/>
</dbReference>
<evidence type="ECO:0000256" key="3">
    <source>
        <dbReference type="ARBA" id="ARBA00023163"/>
    </source>
</evidence>
<evidence type="ECO:0000259" key="4">
    <source>
        <dbReference type="PROSITE" id="PS01124"/>
    </source>
</evidence>
<dbReference type="GO" id="GO:0003700">
    <property type="term" value="F:DNA-binding transcription factor activity"/>
    <property type="evidence" value="ECO:0007669"/>
    <property type="project" value="InterPro"/>
</dbReference>
<protein>
    <submittedName>
        <fullName evidence="5">AraC family transcriptional regulator</fullName>
    </submittedName>
</protein>
<dbReference type="InterPro" id="IPR010499">
    <property type="entry name" value="AraC_E-bd"/>
</dbReference>
<dbReference type="EMBL" id="MDGQ01000005">
    <property type="protein sequence ID" value="OEJ99885.1"/>
    <property type="molecule type" value="Genomic_DNA"/>
</dbReference>
<dbReference type="InterPro" id="IPR050908">
    <property type="entry name" value="SmbC-like"/>
</dbReference>
<dbReference type="Gene3D" id="1.10.10.60">
    <property type="entry name" value="Homeodomain-like"/>
    <property type="match status" value="2"/>
</dbReference>
<keyword evidence="2" id="KW-0238">DNA-binding</keyword>
<accession>A0A1E5SL78</accession>
<evidence type="ECO:0000313" key="5">
    <source>
        <dbReference type="EMBL" id="OEJ99885.1"/>
    </source>
</evidence>
<dbReference type="SUPFAM" id="SSF46689">
    <property type="entry name" value="Homeodomain-like"/>
    <property type="match status" value="2"/>
</dbReference>
<keyword evidence="3" id="KW-0804">Transcription</keyword>
<comment type="caution">
    <text evidence="5">The sequence shown here is derived from an EMBL/GenBank/DDBJ whole genome shotgun (WGS) entry which is preliminary data.</text>
</comment>
<dbReference type="GO" id="GO:0043565">
    <property type="term" value="F:sequence-specific DNA binding"/>
    <property type="evidence" value="ECO:0007669"/>
    <property type="project" value="InterPro"/>
</dbReference>